<evidence type="ECO:0000256" key="4">
    <source>
        <dbReference type="ARBA" id="ARBA00022679"/>
    </source>
</evidence>
<dbReference type="InterPro" id="IPR000719">
    <property type="entry name" value="Prot_kinase_dom"/>
</dbReference>
<dbReference type="PANTHER" id="PTHR48006:SF47">
    <property type="entry name" value="PHYTOSULFOKINE RECEPTOR 2-LIKE"/>
    <property type="match status" value="1"/>
</dbReference>
<dbReference type="GO" id="GO:0016020">
    <property type="term" value="C:membrane"/>
    <property type="evidence" value="ECO:0007669"/>
    <property type="project" value="UniProtKB-SubCell"/>
</dbReference>
<dbReference type="EC" id="2.7.11.1" evidence="2"/>
<reference evidence="12" key="1">
    <citation type="journal article" date="2023" name="Science">
        <title>Elucidation of the pathway for biosynthesis of saponin adjuvants from the soapbark tree.</title>
        <authorList>
            <person name="Reed J."/>
            <person name="Orme A."/>
            <person name="El-Demerdash A."/>
            <person name="Owen C."/>
            <person name="Martin L.B.B."/>
            <person name="Misra R.C."/>
            <person name="Kikuchi S."/>
            <person name="Rejzek M."/>
            <person name="Martin A.C."/>
            <person name="Harkess A."/>
            <person name="Leebens-Mack J."/>
            <person name="Louveau T."/>
            <person name="Stephenson M.J."/>
            <person name="Osbourn A."/>
        </authorList>
    </citation>
    <scope>NUCLEOTIDE SEQUENCE</scope>
    <source>
        <strain evidence="12">S10</strain>
    </source>
</reference>
<organism evidence="12 13">
    <name type="scientific">Quillaja saponaria</name>
    <name type="common">Soap bark tree</name>
    <dbReference type="NCBI Taxonomy" id="32244"/>
    <lineage>
        <taxon>Eukaryota</taxon>
        <taxon>Viridiplantae</taxon>
        <taxon>Streptophyta</taxon>
        <taxon>Embryophyta</taxon>
        <taxon>Tracheophyta</taxon>
        <taxon>Spermatophyta</taxon>
        <taxon>Magnoliopsida</taxon>
        <taxon>eudicotyledons</taxon>
        <taxon>Gunneridae</taxon>
        <taxon>Pentapetalae</taxon>
        <taxon>rosids</taxon>
        <taxon>fabids</taxon>
        <taxon>Fabales</taxon>
        <taxon>Quillajaceae</taxon>
        <taxon>Quillaja</taxon>
    </lineage>
</organism>
<keyword evidence="3" id="KW-0723">Serine/threonine-protein kinase</keyword>
<dbReference type="InterPro" id="IPR017441">
    <property type="entry name" value="Protein_kinase_ATP_BS"/>
</dbReference>
<dbReference type="Gene3D" id="1.10.510.10">
    <property type="entry name" value="Transferase(Phosphotransferase) domain 1"/>
    <property type="match status" value="1"/>
</dbReference>
<keyword evidence="4" id="KW-0808">Transferase</keyword>
<evidence type="ECO:0000256" key="3">
    <source>
        <dbReference type="ARBA" id="ARBA00022527"/>
    </source>
</evidence>
<dbReference type="PANTHER" id="PTHR48006">
    <property type="entry name" value="LEUCINE-RICH REPEAT-CONTAINING PROTEIN DDB_G0281931-RELATED"/>
    <property type="match status" value="1"/>
</dbReference>
<proteinExistence type="predicted"/>
<dbReference type="PROSITE" id="PS00107">
    <property type="entry name" value="PROTEIN_KINASE_ATP"/>
    <property type="match status" value="1"/>
</dbReference>
<dbReference type="AlphaFoldDB" id="A0AAD7PBD5"/>
<keyword evidence="13" id="KW-1185">Reference proteome</keyword>
<evidence type="ECO:0000256" key="8">
    <source>
        <dbReference type="ARBA" id="ARBA00047899"/>
    </source>
</evidence>
<comment type="catalytic activity">
    <reaction evidence="9">
        <text>L-seryl-[protein] + ATP = O-phospho-L-seryl-[protein] + ADP + H(+)</text>
        <dbReference type="Rhea" id="RHEA:17989"/>
        <dbReference type="Rhea" id="RHEA-COMP:9863"/>
        <dbReference type="Rhea" id="RHEA-COMP:11604"/>
        <dbReference type="ChEBI" id="CHEBI:15378"/>
        <dbReference type="ChEBI" id="CHEBI:29999"/>
        <dbReference type="ChEBI" id="CHEBI:30616"/>
        <dbReference type="ChEBI" id="CHEBI:83421"/>
        <dbReference type="ChEBI" id="CHEBI:456216"/>
        <dbReference type="EC" id="2.7.11.1"/>
    </reaction>
</comment>
<dbReference type="KEGG" id="qsa:O6P43_029615"/>
<keyword evidence="6 12" id="KW-0418">Kinase</keyword>
<evidence type="ECO:0000256" key="9">
    <source>
        <dbReference type="ARBA" id="ARBA00048679"/>
    </source>
</evidence>
<evidence type="ECO:0000256" key="10">
    <source>
        <dbReference type="PROSITE-ProRule" id="PRU10141"/>
    </source>
</evidence>
<dbReference type="GO" id="GO:0004674">
    <property type="term" value="F:protein serine/threonine kinase activity"/>
    <property type="evidence" value="ECO:0007669"/>
    <property type="project" value="UniProtKB-KW"/>
</dbReference>
<dbReference type="EMBL" id="JARAOO010000012">
    <property type="protein sequence ID" value="KAJ7949256.1"/>
    <property type="molecule type" value="Genomic_DNA"/>
</dbReference>
<evidence type="ECO:0000256" key="5">
    <source>
        <dbReference type="ARBA" id="ARBA00022741"/>
    </source>
</evidence>
<dbReference type="InterPro" id="IPR051824">
    <property type="entry name" value="LRR_Rcpt-Like_S/T_Kinase"/>
</dbReference>
<dbReference type="InterPro" id="IPR011009">
    <property type="entry name" value="Kinase-like_dom_sf"/>
</dbReference>
<evidence type="ECO:0000256" key="7">
    <source>
        <dbReference type="ARBA" id="ARBA00022840"/>
    </source>
</evidence>
<evidence type="ECO:0000256" key="1">
    <source>
        <dbReference type="ARBA" id="ARBA00004479"/>
    </source>
</evidence>
<evidence type="ECO:0000313" key="13">
    <source>
        <dbReference type="Proteomes" id="UP001163823"/>
    </source>
</evidence>
<dbReference type="Gene3D" id="3.30.200.20">
    <property type="entry name" value="Phosphorylase Kinase, domain 1"/>
    <property type="match status" value="1"/>
</dbReference>
<dbReference type="SUPFAM" id="SSF56112">
    <property type="entry name" value="Protein kinase-like (PK-like)"/>
    <property type="match status" value="1"/>
</dbReference>
<name>A0AAD7PBD5_QUISA</name>
<feature type="binding site" evidence="10">
    <location>
        <position position="95"/>
    </location>
    <ligand>
        <name>ATP</name>
        <dbReference type="ChEBI" id="CHEBI:30616"/>
    </ligand>
</feature>
<comment type="catalytic activity">
    <reaction evidence="8">
        <text>L-threonyl-[protein] + ATP = O-phospho-L-threonyl-[protein] + ADP + H(+)</text>
        <dbReference type="Rhea" id="RHEA:46608"/>
        <dbReference type="Rhea" id="RHEA-COMP:11060"/>
        <dbReference type="Rhea" id="RHEA-COMP:11605"/>
        <dbReference type="ChEBI" id="CHEBI:15378"/>
        <dbReference type="ChEBI" id="CHEBI:30013"/>
        <dbReference type="ChEBI" id="CHEBI:30616"/>
        <dbReference type="ChEBI" id="CHEBI:61977"/>
        <dbReference type="ChEBI" id="CHEBI:456216"/>
        <dbReference type="EC" id="2.7.11.1"/>
    </reaction>
</comment>
<protein>
    <recommendedName>
        <fullName evidence="2">non-specific serine/threonine protein kinase</fullName>
        <ecNumber evidence="2">2.7.11.1</ecNumber>
    </recommendedName>
</protein>
<dbReference type="PROSITE" id="PS50011">
    <property type="entry name" value="PROTEIN_KINASE_DOM"/>
    <property type="match status" value="1"/>
</dbReference>
<gene>
    <name evidence="12" type="ORF">O6P43_029615</name>
</gene>
<feature type="domain" description="Protein kinase" evidence="11">
    <location>
        <begin position="67"/>
        <end position="277"/>
    </location>
</feature>
<evidence type="ECO:0000313" key="12">
    <source>
        <dbReference type="EMBL" id="KAJ7949256.1"/>
    </source>
</evidence>
<comment type="subcellular location">
    <subcellularLocation>
        <location evidence="1">Membrane</location>
        <topology evidence="1">Single-pass type I membrane protein</topology>
    </subcellularLocation>
</comment>
<dbReference type="Proteomes" id="UP001163823">
    <property type="component" value="Chromosome 12"/>
</dbReference>
<comment type="caution">
    <text evidence="12">The sequence shown here is derived from an EMBL/GenBank/DDBJ whole genome shotgun (WGS) entry which is preliminary data.</text>
</comment>
<evidence type="ECO:0000256" key="2">
    <source>
        <dbReference type="ARBA" id="ARBA00012513"/>
    </source>
</evidence>
<accession>A0AAD7PBD5</accession>
<dbReference type="Pfam" id="PF07714">
    <property type="entry name" value="PK_Tyr_Ser-Thr"/>
    <property type="match status" value="1"/>
</dbReference>
<evidence type="ECO:0000256" key="6">
    <source>
        <dbReference type="ARBA" id="ARBA00022777"/>
    </source>
</evidence>
<sequence>MYTYLKALFSCRRFKKPSHQKRTQGNQTRIEYTNSSEHNPITIHGSLSFDQYYRFSMAELTAATKNFSPDLIIGDGVFSLVYKARLSNGIVVAVKSLDTNVFQGVREFRAEMETLGKLRHRNIPPLVGYCESGDNRLLVYKFMERGSLDQWLHDASSNKMPLSWETRIKIVRGVANGLSYLHGLERPVIHRNISASNILLDYEFEAQITNFGLARRLQFDRSHTSTDVAGTMCYLPPEYVYGFSGETVVTVMGDVYSFGVLMLEIITGSVRGQIHCS</sequence>
<evidence type="ECO:0000259" key="11">
    <source>
        <dbReference type="PROSITE" id="PS50011"/>
    </source>
</evidence>
<keyword evidence="5 10" id="KW-0547">Nucleotide-binding</keyword>
<keyword evidence="7 10" id="KW-0067">ATP-binding</keyword>
<dbReference type="InterPro" id="IPR001245">
    <property type="entry name" value="Ser-Thr/Tyr_kinase_cat_dom"/>
</dbReference>
<dbReference type="GO" id="GO:0005524">
    <property type="term" value="F:ATP binding"/>
    <property type="evidence" value="ECO:0007669"/>
    <property type="project" value="UniProtKB-UniRule"/>
</dbReference>
<dbReference type="FunFam" id="1.10.510.10:FF:001023">
    <property type="entry name" value="Os07g0541700 protein"/>
    <property type="match status" value="1"/>
</dbReference>
<keyword evidence="12" id="KW-0675">Receptor</keyword>
<dbReference type="FunFam" id="3.30.200.20:FF:000745">
    <property type="entry name" value="Phytosulfokine receptor 2"/>
    <property type="match status" value="1"/>
</dbReference>